<evidence type="ECO:0000313" key="2">
    <source>
        <dbReference type="Proteomes" id="UP000054826"/>
    </source>
</evidence>
<gene>
    <name evidence="1" type="ORF">T4C_4925</name>
</gene>
<evidence type="ECO:0000313" key="1">
    <source>
        <dbReference type="EMBL" id="KRZ42169.1"/>
    </source>
</evidence>
<organism evidence="1 2">
    <name type="scientific">Trichinella pseudospiralis</name>
    <name type="common">Parasitic roundworm</name>
    <dbReference type="NCBI Taxonomy" id="6337"/>
    <lineage>
        <taxon>Eukaryota</taxon>
        <taxon>Metazoa</taxon>
        <taxon>Ecdysozoa</taxon>
        <taxon>Nematoda</taxon>
        <taxon>Enoplea</taxon>
        <taxon>Dorylaimia</taxon>
        <taxon>Trichinellida</taxon>
        <taxon>Trichinellidae</taxon>
        <taxon>Trichinella</taxon>
    </lineage>
</organism>
<dbReference type="AlphaFoldDB" id="A0A0V1K4J4"/>
<accession>A0A0V1K4J4</accession>
<dbReference type="EMBL" id="JYDV01000016">
    <property type="protein sequence ID" value="KRZ42169.1"/>
    <property type="molecule type" value="Genomic_DNA"/>
</dbReference>
<dbReference type="Proteomes" id="UP000054826">
    <property type="component" value="Unassembled WGS sequence"/>
</dbReference>
<reference evidence="1 2" key="1">
    <citation type="submission" date="2015-01" db="EMBL/GenBank/DDBJ databases">
        <title>Evolution of Trichinella species and genotypes.</title>
        <authorList>
            <person name="Korhonen P.K."/>
            <person name="Edoardo P."/>
            <person name="Giuseppe L.R."/>
            <person name="Gasser R.B."/>
        </authorList>
    </citation>
    <scope>NUCLEOTIDE SEQUENCE [LARGE SCALE GENOMIC DNA]</scope>
    <source>
        <strain evidence="1">ISS176</strain>
    </source>
</reference>
<sequence>MVNRDPFYEISAIEHANVVAIYSTITGQFRVKFSQTPKFFNIKVYQSKKVQIMKKNFWPFLAKQAGLLFGKIRKFRENVVSSKVDKIGINRFGITLEIQ</sequence>
<comment type="caution">
    <text evidence="1">The sequence shown here is derived from an EMBL/GenBank/DDBJ whole genome shotgun (WGS) entry which is preliminary data.</text>
</comment>
<name>A0A0V1K4J4_TRIPS</name>
<protein>
    <submittedName>
        <fullName evidence="1">Uncharacterized protein</fullName>
    </submittedName>
</protein>
<proteinExistence type="predicted"/>